<dbReference type="KEGG" id="ccro:CMC5_029460"/>
<evidence type="ECO:0000259" key="1">
    <source>
        <dbReference type="PROSITE" id="PS51664"/>
    </source>
</evidence>
<evidence type="ECO:0000313" key="3">
    <source>
        <dbReference type="Proteomes" id="UP000067626"/>
    </source>
</evidence>
<dbReference type="Proteomes" id="UP000067626">
    <property type="component" value="Chromosome"/>
</dbReference>
<feature type="domain" description="YcaO" evidence="1">
    <location>
        <begin position="65"/>
        <end position="408"/>
    </location>
</feature>
<protein>
    <recommendedName>
        <fullName evidence="1">YcaO domain-containing protein</fullName>
    </recommendedName>
</protein>
<dbReference type="RefSeq" id="WP_050430983.1">
    <property type="nucleotide sequence ID" value="NZ_CP012159.1"/>
</dbReference>
<dbReference type="PANTHER" id="PTHR37809:SF1">
    <property type="entry name" value="RIBOSOMAL PROTEIN S12 METHYLTHIOTRANSFERASE ACCESSORY FACTOR YCAO"/>
    <property type="match status" value="1"/>
</dbReference>
<sequence>MPAIKRHLAGTHRLVTPTETVERMRRMMPITGITRIADVTGLDTIGIPVVMVVRPNARSLSVSQGKGMDLDAARASGLMESLELWHAEQIDRPLKLATFNELRFTHRLVGVAALPALLVGQFHQNYRTLWIEGTNLLDGASTWVPHEMVHMDYTLPLPSGSGSFLMSSRGLASGNAPQEALAHALCELIEHDCTTLHRSSTEAIQRSRRVDPDTVDDAGCRELLGMYERAGVEVAIWDTTSDVGVAAFMCTIVDREPNPNRLIGPMGGLGCHLSRAVALSRALTEAAQSRLTLITGSRDDVLHQAPQSASRDVEAARRMTAALAAEPRTRHFHETPDRWNESFDDDLAQLLERLRAVGIEEVVAVDLTKDLFEIPVVRVIVPGLEPLSDVPGYRPGARARRRLLENVQ</sequence>
<dbReference type="Pfam" id="PF02624">
    <property type="entry name" value="YcaO"/>
    <property type="match status" value="1"/>
</dbReference>
<reference evidence="2 3" key="1">
    <citation type="submission" date="2015-07" db="EMBL/GenBank/DDBJ databases">
        <title>Genome analysis of myxobacterium Chondromyces crocatus Cm c5 reveals a high potential for natural compound synthesis and the genetic basis for the loss of fruiting body formation.</title>
        <authorList>
            <person name="Zaburannyi N."/>
            <person name="Bunk B."/>
            <person name="Maier J."/>
            <person name="Overmann J."/>
            <person name="Mueller R."/>
        </authorList>
    </citation>
    <scope>NUCLEOTIDE SEQUENCE [LARGE SCALE GENOMIC DNA]</scope>
    <source>
        <strain evidence="2 3">Cm c5</strain>
    </source>
</reference>
<keyword evidence="3" id="KW-1185">Reference proteome</keyword>
<dbReference type="PROSITE" id="PS51664">
    <property type="entry name" value="YCAO"/>
    <property type="match status" value="1"/>
</dbReference>
<dbReference type="PATRIC" id="fig|52.7.peg.3241"/>
<dbReference type="NCBIfam" id="TIGR00702">
    <property type="entry name" value="YcaO-type kinase domain"/>
    <property type="match status" value="1"/>
</dbReference>
<dbReference type="AlphaFoldDB" id="A0A0K1ED49"/>
<organism evidence="2 3">
    <name type="scientific">Chondromyces crocatus</name>
    <dbReference type="NCBI Taxonomy" id="52"/>
    <lineage>
        <taxon>Bacteria</taxon>
        <taxon>Pseudomonadati</taxon>
        <taxon>Myxococcota</taxon>
        <taxon>Polyangia</taxon>
        <taxon>Polyangiales</taxon>
        <taxon>Polyangiaceae</taxon>
        <taxon>Chondromyces</taxon>
    </lineage>
</organism>
<dbReference type="STRING" id="52.CMC5_029460"/>
<dbReference type="InterPro" id="IPR003776">
    <property type="entry name" value="YcaO-like_dom"/>
</dbReference>
<evidence type="ECO:0000313" key="2">
    <source>
        <dbReference type="EMBL" id="AKT38800.1"/>
    </source>
</evidence>
<dbReference type="PANTHER" id="PTHR37809">
    <property type="entry name" value="RIBOSOMAL PROTEIN S12 METHYLTHIOTRANSFERASE ACCESSORY FACTOR YCAO"/>
    <property type="match status" value="1"/>
</dbReference>
<accession>A0A0K1ED49</accession>
<gene>
    <name evidence="2" type="ORF">CMC5_029460</name>
</gene>
<dbReference type="Gene3D" id="3.30.1330.230">
    <property type="match status" value="2"/>
</dbReference>
<proteinExistence type="predicted"/>
<dbReference type="OrthoDB" id="5380721at2"/>
<name>A0A0K1ED49_CHOCO</name>
<dbReference type="EMBL" id="CP012159">
    <property type="protein sequence ID" value="AKT38800.1"/>
    <property type="molecule type" value="Genomic_DNA"/>
</dbReference>